<protein>
    <submittedName>
        <fullName evidence="1">ATPase</fullName>
    </submittedName>
</protein>
<organism evidence="1 2">
    <name type="scientific">Rhodococcoides kyotonense</name>
    <dbReference type="NCBI Taxonomy" id="398843"/>
    <lineage>
        <taxon>Bacteria</taxon>
        <taxon>Bacillati</taxon>
        <taxon>Actinomycetota</taxon>
        <taxon>Actinomycetes</taxon>
        <taxon>Mycobacteriales</taxon>
        <taxon>Nocardiaceae</taxon>
        <taxon>Rhodococcoides</taxon>
    </lineage>
</organism>
<dbReference type="SUPFAM" id="SSF55961">
    <property type="entry name" value="Bet v1-like"/>
    <property type="match status" value="1"/>
</dbReference>
<evidence type="ECO:0000313" key="1">
    <source>
        <dbReference type="EMBL" id="OAK52875.1"/>
    </source>
</evidence>
<name>A0A177YBJ6_9NOCA</name>
<dbReference type="AlphaFoldDB" id="A0A177YBJ6"/>
<comment type="caution">
    <text evidence="1">The sequence shown here is derived from an EMBL/GenBank/DDBJ whole genome shotgun (WGS) entry which is preliminary data.</text>
</comment>
<dbReference type="InterPro" id="IPR023393">
    <property type="entry name" value="START-like_dom_sf"/>
</dbReference>
<keyword evidence="2" id="KW-1185">Reference proteome</keyword>
<dbReference type="InterPro" id="IPR019587">
    <property type="entry name" value="Polyketide_cyclase/dehydratase"/>
</dbReference>
<evidence type="ECO:0000313" key="2">
    <source>
        <dbReference type="Proteomes" id="UP000077519"/>
    </source>
</evidence>
<dbReference type="Gene3D" id="3.30.530.20">
    <property type="match status" value="1"/>
</dbReference>
<gene>
    <name evidence="1" type="ORF">A3K89_06100</name>
</gene>
<sequence>MNDPERLSVSRTVSAPPSTVFAFLADPSNHHRTEPTDWVRDAIEPTPITGPGQVFPMNMYIEQAGGHYVIHNLVTVFQPNRAIGWLPTTVNDDGVLEAGGWWWRYDLAEDGDGTRVTLTYDWTDTPSFVRDQIGGMPAVPTEFLERSLASLDAAIVEDREGLPA</sequence>
<dbReference type="Proteomes" id="UP000077519">
    <property type="component" value="Unassembled WGS sequence"/>
</dbReference>
<dbReference type="EMBL" id="LVHI01000023">
    <property type="protein sequence ID" value="OAK52875.1"/>
    <property type="molecule type" value="Genomic_DNA"/>
</dbReference>
<dbReference type="Pfam" id="PF10604">
    <property type="entry name" value="Polyketide_cyc2"/>
    <property type="match status" value="1"/>
</dbReference>
<reference evidence="1 2" key="1">
    <citation type="submission" date="2016-03" db="EMBL/GenBank/DDBJ databases">
        <title>Genome sequence of Rhodococcus kyotonensis KB10.</title>
        <authorList>
            <person name="Jeong H."/>
            <person name="Hong C.E."/>
            <person name="Jo S.H."/>
            <person name="Park J.M."/>
        </authorList>
    </citation>
    <scope>NUCLEOTIDE SEQUENCE [LARGE SCALE GENOMIC DNA]</scope>
    <source>
        <strain evidence="1 2">KB10</strain>
    </source>
</reference>
<proteinExistence type="predicted"/>
<accession>A0A177YBJ6</accession>